<dbReference type="EMBL" id="LNYU01000034">
    <property type="protein sequence ID" value="KTD62699.1"/>
    <property type="molecule type" value="Genomic_DNA"/>
</dbReference>
<accession>A0A0W0Z0Q1</accession>
<protein>
    <submittedName>
        <fullName evidence="2">Uncharacterized protein</fullName>
    </submittedName>
</protein>
<comment type="caution">
    <text evidence="2">The sequence shown here is derived from an EMBL/GenBank/DDBJ whole genome shotgun (WGS) entry which is preliminary data.</text>
</comment>
<dbReference type="Proteomes" id="UP000054703">
    <property type="component" value="Unassembled WGS sequence"/>
</dbReference>
<name>A0A0W0Z0Q1_9GAMM</name>
<dbReference type="AlphaFoldDB" id="A0A0W0Z0Q1"/>
<feature type="region of interest" description="Disordered" evidence="1">
    <location>
        <begin position="128"/>
        <end position="148"/>
    </location>
</feature>
<keyword evidence="3" id="KW-1185">Reference proteome</keyword>
<dbReference type="OrthoDB" id="5653485at2"/>
<organism evidence="2 3">
    <name type="scientific">Legionella santicrucis</name>
    <dbReference type="NCBI Taxonomy" id="45074"/>
    <lineage>
        <taxon>Bacteria</taxon>
        <taxon>Pseudomonadati</taxon>
        <taxon>Pseudomonadota</taxon>
        <taxon>Gammaproteobacteria</taxon>
        <taxon>Legionellales</taxon>
        <taxon>Legionellaceae</taxon>
        <taxon>Legionella</taxon>
    </lineage>
</organism>
<reference evidence="2 3" key="1">
    <citation type="submission" date="2015-11" db="EMBL/GenBank/DDBJ databases">
        <title>Genomic analysis of 38 Legionella species identifies large and diverse effector repertoires.</title>
        <authorList>
            <person name="Burstein D."/>
            <person name="Amaro F."/>
            <person name="Zusman T."/>
            <person name="Lifshitz Z."/>
            <person name="Cohen O."/>
            <person name="Gilbert J.A."/>
            <person name="Pupko T."/>
            <person name="Shuman H.A."/>
            <person name="Segal G."/>
        </authorList>
    </citation>
    <scope>NUCLEOTIDE SEQUENCE [LARGE SCALE GENOMIC DNA]</scope>
    <source>
        <strain evidence="2 3">SC-63-C7</strain>
    </source>
</reference>
<feature type="compositionally biased region" description="Basic and acidic residues" evidence="1">
    <location>
        <begin position="138"/>
        <end position="148"/>
    </location>
</feature>
<gene>
    <name evidence="2" type="ORF">Lsan_1766</name>
</gene>
<evidence type="ECO:0000313" key="3">
    <source>
        <dbReference type="Proteomes" id="UP000054703"/>
    </source>
</evidence>
<proteinExistence type="predicted"/>
<dbReference type="PATRIC" id="fig|45074.5.peg.1875"/>
<evidence type="ECO:0000256" key="1">
    <source>
        <dbReference type="SAM" id="MobiDB-lite"/>
    </source>
</evidence>
<evidence type="ECO:0000313" key="2">
    <source>
        <dbReference type="EMBL" id="KTD62699.1"/>
    </source>
</evidence>
<sequence length="465" mass="53415">MRARIMHQAIAVTRRMTSMGRIATTTTIHGTSPPPFIEPNVMPYTSTRAYSTADHSSHIKNIIKECMDKDKELSEEEKSQLVNSVLFEVTESITNAPRNFKINKSLQEYYDNIEGGVSNDLNPKVHELKGGNEAQGNVKDETTPKRKDSSVKNIMSSKELQEKVFKEAKEYVQDNRGLLFSFNLVENTLKKVSSPLFDGLYTVFADKDGIPDHKSQAVINLAKWIVLAILIYSLHQYYIKKYEEIEKMDKSVIARYAEVEELYDKAVLIVQECTRQLNSINELERDIDLNLELLNLLDNCATSENDPDGYIAKFKVFLKTHFQARIDSVLNDKSFETSKLDHKIQRELKSREEHNPLASKLLEAKGAKGFQGTKNALEDKIIELDRDVEHKKEGIVIKNKQINLKKEQIKEIYEKTEKDEAIIKKNPLVYWGIFTPQFPVIKKKCDELRIENEEDNVDALRISVD</sequence>